<dbReference type="InterPro" id="IPR012337">
    <property type="entry name" value="RNaseH-like_sf"/>
</dbReference>
<dbReference type="GO" id="GO:0005634">
    <property type="term" value="C:nucleus"/>
    <property type="evidence" value="ECO:0007669"/>
    <property type="project" value="UniProtKB-SubCell"/>
</dbReference>
<evidence type="ECO:0000256" key="5">
    <source>
        <dbReference type="ARBA" id="ARBA00023242"/>
    </source>
</evidence>
<dbReference type="Proteomes" id="UP000037035">
    <property type="component" value="Unassembled WGS sequence"/>
</dbReference>
<evidence type="ECO:0000259" key="6">
    <source>
        <dbReference type="Pfam" id="PF05699"/>
    </source>
</evidence>
<dbReference type="EMBL" id="LAVV01006744">
    <property type="protein sequence ID" value="KNZ58517.1"/>
    <property type="molecule type" value="Genomic_DNA"/>
</dbReference>
<evidence type="ECO:0000256" key="1">
    <source>
        <dbReference type="ARBA" id="ARBA00004123"/>
    </source>
</evidence>
<evidence type="ECO:0000313" key="8">
    <source>
        <dbReference type="Proteomes" id="UP000037035"/>
    </source>
</evidence>
<reference evidence="7 8" key="1">
    <citation type="submission" date="2015-08" db="EMBL/GenBank/DDBJ databases">
        <title>Next Generation Sequencing and Analysis of the Genome of Puccinia sorghi L Schw, the Causal Agent of Maize Common Rust.</title>
        <authorList>
            <person name="Rochi L."/>
            <person name="Burguener G."/>
            <person name="Darino M."/>
            <person name="Turjanski A."/>
            <person name="Kreff E."/>
            <person name="Dieguez M.J."/>
            <person name="Sacco F."/>
        </authorList>
    </citation>
    <scope>NUCLEOTIDE SEQUENCE [LARGE SCALE GENOMIC DNA]</scope>
    <source>
        <strain evidence="7 8">RO10H11247</strain>
    </source>
</reference>
<gene>
    <name evidence="7" type="ORF">VP01_1916g4</name>
</gene>
<evidence type="ECO:0000313" key="7">
    <source>
        <dbReference type="EMBL" id="KNZ58517.1"/>
    </source>
</evidence>
<keyword evidence="8" id="KW-1185">Reference proteome</keyword>
<evidence type="ECO:0000256" key="4">
    <source>
        <dbReference type="ARBA" id="ARBA00022833"/>
    </source>
</evidence>
<sequence length="501" mass="57765">MKHKKPDLPPKLSGTCGEVVEIEESDQETNDMPPRSLNQSWVWSHPKDSENQSEAICQGLIKGGKVCGKTLKKEKSGSTKSFHQHLHTIHHLADPTLTKKAKMKYMDLKKWSKSGTLQPKLIYMCAVNNQFQLTHLKFILNPNRLSRNVIFLNRNPYPLLKMCGRFRMLLPSWHFLICNFFFLAGVHSSKRFSELFHSALKKYLAVDCLHTITADNASVNSKMACKLELQIPHFDSATHILGCVAHIINLAAKPDLYAKEIRCLKMDVTTRWNSTYEMFWQALMLQKSCTHLCQQNLEASAYILSPAEWNHTQGIMKLLEPHSEATNVLCASKYPTLNNVLLVYIVLLDNLHTARRGLYDQAQLIQPAQLMIKKIDEYLQDTVKKPVYIAAMILDPRFKTLFWKTHQYFITEHYHLYWMHHQANTKGIQSEIKQYLKEDIKSAEIKLMPYWATQQKTLPNLALIAHRYLCIPATSASSERVFSKGHHIISWQKSSLKPQTI</sequence>
<dbReference type="PANTHER" id="PTHR46481:SF10">
    <property type="entry name" value="ZINC FINGER BED DOMAIN-CONTAINING PROTEIN 39"/>
    <property type="match status" value="1"/>
</dbReference>
<comment type="caution">
    <text evidence="7">The sequence shown here is derived from an EMBL/GenBank/DDBJ whole genome shotgun (WGS) entry which is preliminary data.</text>
</comment>
<dbReference type="OrthoDB" id="2506030at2759"/>
<organism evidence="7 8">
    <name type="scientific">Puccinia sorghi</name>
    <dbReference type="NCBI Taxonomy" id="27349"/>
    <lineage>
        <taxon>Eukaryota</taxon>
        <taxon>Fungi</taxon>
        <taxon>Dikarya</taxon>
        <taxon>Basidiomycota</taxon>
        <taxon>Pucciniomycotina</taxon>
        <taxon>Pucciniomycetes</taxon>
        <taxon>Pucciniales</taxon>
        <taxon>Pucciniaceae</taxon>
        <taxon>Puccinia</taxon>
    </lineage>
</organism>
<keyword evidence="4" id="KW-0862">Zinc</keyword>
<evidence type="ECO:0000256" key="3">
    <source>
        <dbReference type="ARBA" id="ARBA00022771"/>
    </source>
</evidence>
<dbReference type="AlphaFoldDB" id="A0A0L6VD81"/>
<evidence type="ECO:0000256" key="2">
    <source>
        <dbReference type="ARBA" id="ARBA00022723"/>
    </source>
</evidence>
<protein>
    <recommendedName>
        <fullName evidence="6">HAT C-terminal dimerisation domain-containing protein</fullName>
    </recommendedName>
</protein>
<dbReference type="InterPro" id="IPR052035">
    <property type="entry name" value="ZnF_BED_domain_contain"/>
</dbReference>
<dbReference type="PANTHER" id="PTHR46481">
    <property type="entry name" value="ZINC FINGER BED DOMAIN-CONTAINING PROTEIN 4"/>
    <property type="match status" value="1"/>
</dbReference>
<proteinExistence type="predicted"/>
<keyword evidence="2" id="KW-0479">Metal-binding</keyword>
<accession>A0A0L6VD81</accession>
<keyword evidence="3" id="KW-0863">Zinc-finger</keyword>
<dbReference type="GO" id="GO:0008270">
    <property type="term" value="F:zinc ion binding"/>
    <property type="evidence" value="ECO:0007669"/>
    <property type="project" value="UniProtKB-KW"/>
</dbReference>
<feature type="domain" description="HAT C-terminal dimerisation" evidence="6">
    <location>
        <begin position="431"/>
        <end position="500"/>
    </location>
</feature>
<dbReference type="SUPFAM" id="SSF53098">
    <property type="entry name" value="Ribonuclease H-like"/>
    <property type="match status" value="1"/>
</dbReference>
<dbReference type="InterPro" id="IPR008906">
    <property type="entry name" value="HATC_C_dom"/>
</dbReference>
<keyword evidence="5" id="KW-0539">Nucleus</keyword>
<name>A0A0L6VD81_9BASI</name>
<dbReference type="Pfam" id="PF05699">
    <property type="entry name" value="Dimer_Tnp_hAT"/>
    <property type="match status" value="1"/>
</dbReference>
<dbReference type="GO" id="GO:0046983">
    <property type="term" value="F:protein dimerization activity"/>
    <property type="evidence" value="ECO:0007669"/>
    <property type="project" value="InterPro"/>
</dbReference>
<comment type="subcellular location">
    <subcellularLocation>
        <location evidence="1">Nucleus</location>
    </subcellularLocation>
</comment>
<dbReference type="VEuPathDB" id="FungiDB:VP01_1916g4"/>